<evidence type="ECO:0008006" key="3">
    <source>
        <dbReference type="Google" id="ProtNLM"/>
    </source>
</evidence>
<organism evidence="1 2">
    <name type="scientific">Mycoplana ramosa</name>
    <name type="common">Mycoplana bullata</name>
    <dbReference type="NCBI Taxonomy" id="40837"/>
    <lineage>
        <taxon>Bacteria</taxon>
        <taxon>Pseudomonadati</taxon>
        <taxon>Pseudomonadota</taxon>
        <taxon>Alphaproteobacteria</taxon>
        <taxon>Hyphomicrobiales</taxon>
        <taxon>Rhizobiaceae</taxon>
        <taxon>Mycoplana</taxon>
    </lineage>
</organism>
<comment type="caution">
    <text evidence="1">The sequence shown here is derived from an EMBL/GenBank/DDBJ whole genome shotgun (WGS) entry which is preliminary data.</text>
</comment>
<evidence type="ECO:0000313" key="1">
    <source>
        <dbReference type="EMBL" id="MFD1328274.1"/>
    </source>
</evidence>
<keyword evidence="2" id="KW-1185">Reference proteome</keyword>
<evidence type="ECO:0000313" key="2">
    <source>
        <dbReference type="Proteomes" id="UP001597173"/>
    </source>
</evidence>
<reference evidence="2" key="1">
    <citation type="journal article" date="2019" name="Int. J. Syst. Evol. Microbiol.">
        <title>The Global Catalogue of Microorganisms (GCM) 10K type strain sequencing project: providing services to taxonomists for standard genome sequencing and annotation.</title>
        <authorList>
            <consortium name="The Broad Institute Genomics Platform"/>
            <consortium name="The Broad Institute Genome Sequencing Center for Infectious Disease"/>
            <person name="Wu L."/>
            <person name="Ma J."/>
        </authorList>
    </citation>
    <scope>NUCLEOTIDE SEQUENCE [LARGE SCALE GENOMIC DNA]</scope>
    <source>
        <strain evidence="2">CCUG 55609</strain>
    </source>
</reference>
<gene>
    <name evidence="1" type="ORF">ACFQ33_10265</name>
</gene>
<sequence length="251" mass="27065">MAALQQIKPGSDVSALPSMIAAASARLARAKEPAEILIAREAAGVVFDAARRAARLARATKSHHEIVDLARRAQIDALEIEAMADARLADEVDQAQQDGGFCRGRPSGDSRTLADFGLSRKQVFVARSMRALISKHPKALRAALEDLLQSGAEPTRAYLRSALKGLSPRSNRNAARGDQPFRLLSGRDVRELSFVEIAQLRRRAEVETAFLALIEGYAANVEPGERIGAVIADDRLAAMLESVSRCDGESV</sequence>
<accession>A0ABW3YWI5</accession>
<proteinExistence type="predicted"/>
<dbReference type="RefSeq" id="WP_374838444.1">
    <property type="nucleotide sequence ID" value="NZ_JBHEEW010000007.1"/>
</dbReference>
<dbReference type="Proteomes" id="UP001597173">
    <property type="component" value="Unassembled WGS sequence"/>
</dbReference>
<name>A0ABW3YWI5_MYCRA</name>
<dbReference type="EMBL" id="JBHTNF010000005">
    <property type="protein sequence ID" value="MFD1328274.1"/>
    <property type="molecule type" value="Genomic_DNA"/>
</dbReference>
<protein>
    <recommendedName>
        <fullName evidence="3">DUF222 domain-containing protein</fullName>
    </recommendedName>
</protein>